<feature type="repeat" description="TPR" evidence="1">
    <location>
        <begin position="107"/>
        <end position="140"/>
    </location>
</feature>
<keyword evidence="3" id="KW-1185">Reference proteome</keyword>
<proteinExistence type="predicted"/>
<dbReference type="Pfam" id="PF13181">
    <property type="entry name" value="TPR_8"/>
    <property type="match status" value="2"/>
</dbReference>
<accession>A0A1Y4LUU5</accession>
<evidence type="ECO:0000313" key="3">
    <source>
        <dbReference type="Proteomes" id="UP000195447"/>
    </source>
</evidence>
<protein>
    <recommendedName>
        <fullName evidence="4">Tetratricopeptide repeat protein</fullName>
    </recommendedName>
</protein>
<dbReference type="SMART" id="SM00028">
    <property type="entry name" value="TPR"/>
    <property type="match status" value="4"/>
</dbReference>
<organism evidence="2 3">
    <name type="scientific">Faecalitalea cylindroides</name>
    <dbReference type="NCBI Taxonomy" id="39483"/>
    <lineage>
        <taxon>Bacteria</taxon>
        <taxon>Bacillati</taxon>
        <taxon>Bacillota</taxon>
        <taxon>Erysipelotrichia</taxon>
        <taxon>Erysipelotrichales</taxon>
        <taxon>Erysipelotrichaceae</taxon>
        <taxon>Faecalitalea</taxon>
    </lineage>
</organism>
<reference evidence="3" key="1">
    <citation type="submission" date="2017-04" db="EMBL/GenBank/DDBJ databases">
        <title>Function of individual gut microbiota members based on whole genome sequencing of pure cultures obtained from chicken caecum.</title>
        <authorList>
            <person name="Medvecky M."/>
            <person name="Cejkova D."/>
            <person name="Polansky O."/>
            <person name="Karasova D."/>
            <person name="Kubasova T."/>
            <person name="Cizek A."/>
            <person name="Rychlik I."/>
        </authorList>
    </citation>
    <scope>NUCLEOTIDE SEQUENCE [LARGE SCALE GENOMIC DNA]</scope>
    <source>
        <strain evidence="3">An178</strain>
    </source>
</reference>
<sequence length="460" mass="54299">MMQEKMQDLIIEQIENDDLENAEHSIQEYCFEYGKDEFYYMASSDVLLANEEYDYVIELMNDALEDGIENDIVYERLGDAYFGLQDFENAIQNFKQCHLELDDPNLMHTIYMIGLSYFHLQDYDHAISYFEDVLLENETPEVLYNCAVSYLCIGKVSRAMDYFEKLLDNDYLIEPICQELIFTNCFDEADQIAQKTNMISSASLSRIKADYLFTNNRLDEALPYILEALKEINSDALKYNLASIYEKNNDFDNANILFHEIIENYELKDDEPFDFVLAHTEALKHLKISNIQYLRCLEPYVQDNCGAFTLLLKFALDHDLDDYQDYLLNDVNHAEPESDSEYIFYMMILLDIHLKHKRYEMVVDIFDHIPKEYQTYFLTHKLKALYQLEDYEGVIGMYDDVMPDGYNAIIILKACLKLERYSVSNRLFNDMLQVDPEKVEGKKIFWEYVVDHVDSSFNLE</sequence>
<dbReference type="Pfam" id="PF13174">
    <property type="entry name" value="TPR_6"/>
    <property type="match status" value="1"/>
</dbReference>
<dbReference type="EMBL" id="NFKM01000010">
    <property type="protein sequence ID" value="OUP60368.1"/>
    <property type="molecule type" value="Genomic_DNA"/>
</dbReference>
<dbReference type="Gene3D" id="1.25.40.10">
    <property type="entry name" value="Tetratricopeptide repeat domain"/>
    <property type="match status" value="2"/>
</dbReference>
<evidence type="ECO:0000256" key="1">
    <source>
        <dbReference type="PROSITE-ProRule" id="PRU00339"/>
    </source>
</evidence>
<dbReference type="SUPFAM" id="SSF48452">
    <property type="entry name" value="TPR-like"/>
    <property type="match status" value="2"/>
</dbReference>
<keyword evidence="1" id="KW-0802">TPR repeat</keyword>
<gene>
    <name evidence="2" type="ORF">B5F14_06265</name>
</gene>
<evidence type="ECO:0000313" key="2">
    <source>
        <dbReference type="EMBL" id="OUP60368.1"/>
    </source>
</evidence>
<dbReference type="InterPro" id="IPR019734">
    <property type="entry name" value="TPR_rpt"/>
</dbReference>
<comment type="caution">
    <text evidence="2">The sequence shown here is derived from an EMBL/GenBank/DDBJ whole genome shotgun (WGS) entry which is preliminary data.</text>
</comment>
<dbReference type="InterPro" id="IPR011990">
    <property type="entry name" value="TPR-like_helical_dom_sf"/>
</dbReference>
<dbReference type="AlphaFoldDB" id="A0A1Y4LUU5"/>
<dbReference type="PROSITE" id="PS50005">
    <property type="entry name" value="TPR"/>
    <property type="match status" value="1"/>
</dbReference>
<name>A0A1Y4LUU5_9FIRM</name>
<evidence type="ECO:0008006" key="4">
    <source>
        <dbReference type="Google" id="ProtNLM"/>
    </source>
</evidence>
<dbReference type="Proteomes" id="UP000195447">
    <property type="component" value="Unassembled WGS sequence"/>
</dbReference>